<dbReference type="RefSeq" id="WP_170030767.1">
    <property type="nucleotide sequence ID" value="NZ_JABDTL010000001.1"/>
</dbReference>
<dbReference type="GO" id="GO:0071770">
    <property type="term" value="P:DIM/DIP cell wall layer assembly"/>
    <property type="evidence" value="ECO:0007669"/>
    <property type="project" value="TreeGrafter"/>
</dbReference>
<reference evidence="3 4" key="1">
    <citation type="submission" date="2020-08" db="EMBL/GenBank/DDBJ databases">
        <title>Genomic Encyclopedia of Type Strains, Phase IV (KMG-IV): sequencing the most valuable type-strain genomes for metagenomic binning, comparative biology and taxonomic classification.</title>
        <authorList>
            <person name="Goeker M."/>
        </authorList>
    </citation>
    <scope>NUCLEOTIDE SEQUENCE [LARGE SCALE GENOMIC DNA]</scope>
    <source>
        <strain evidence="3 4">DSM 29007</strain>
    </source>
</reference>
<gene>
    <name evidence="3" type="ORF">HNQ61_000181</name>
</gene>
<dbReference type="Gene3D" id="3.40.50.150">
    <property type="entry name" value="Vaccinia Virus protein VP39"/>
    <property type="match status" value="1"/>
</dbReference>
<keyword evidence="1 3" id="KW-0489">Methyltransferase</keyword>
<dbReference type="AlphaFoldDB" id="A0A841GNV1"/>
<dbReference type="GO" id="GO:0005886">
    <property type="term" value="C:plasma membrane"/>
    <property type="evidence" value="ECO:0007669"/>
    <property type="project" value="TreeGrafter"/>
</dbReference>
<keyword evidence="4" id="KW-1185">Reference proteome</keyword>
<dbReference type="EMBL" id="JACHIA010000001">
    <property type="protein sequence ID" value="MBB6068570.1"/>
    <property type="molecule type" value="Genomic_DNA"/>
</dbReference>
<comment type="caution">
    <text evidence="3">The sequence shown here is derived from an EMBL/GenBank/DDBJ whole genome shotgun (WGS) entry which is preliminary data.</text>
</comment>
<evidence type="ECO:0000313" key="4">
    <source>
        <dbReference type="Proteomes" id="UP000582837"/>
    </source>
</evidence>
<evidence type="ECO:0000256" key="1">
    <source>
        <dbReference type="ARBA" id="ARBA00022603"/>
    </source>
</evidence>
<organism evidence="3 4">
    <name type="scientific">Longimicrobium terrae</name>
    <dbReference type="NCBI Taxonomy" id="1639882"/>
    <lineage>
        <taxon>Bacteria</taxon>
        <taxon>Pseudomonadati</taxon>
        <taxon>Gemmatimonadota</taxon>
        <taxon>Longimicrobiia</taxon>
        <taxon>Longimicrobiales</taxon>
        <taxon>Longimicrobiaceae</taxon>
        <taxon>Longimicrobium</taxon>
    </lineage>
</organism>
<keyword evidence="2 3" id="KW-0808">Transferase</keyword>
<dbReference type="InterPro" id="IPR029063">
    <property type="entry name" value="SAM-dependent_MTases_sf"/>
</dbReference>
<dbReference type="SUPFAM" id="SSF53335">
    <property type="entry name" value="S-adenosyl-L-methionine-dependent methyltransferases"/>
    <property type="match status" value="1"/>
</dbReference>
<evidence type="ECO:0000313" key="3">
    <source>
        <dbReference type="EMBL" id="MBB6068570.1"/>
    </source>
</evidence>
<sequence>MMQIAELRERTRHVEGWLTDGQAVTLYRLARAATARGAIVEIGSWKGRSTCWLAMGSREGAGTTVVAIDPHTGASEQKARAATVWTFDEFRANLKSVGVEDMVRPIVATSSDAAADFNEPVELIFIDGAHEYNLVKMDFELWFPKVINGGVMAFHDTIGREGPRRVVEQMVFRSHRFRNVRFVDSMTVAEKVEQNTAAERLRNRYVLLVKDAYDMAYRAYQGTGMRLPVPVRSAVKRMVQALH</sequence>
<accession>A0A841GNV1</accession>
<dbReference type="GO" id="GO:0008168">
    <property type="term" value="F:methyltransferase activity"/>
    <property type="evidence" value="ECO:0007669"/>
    <property type="project" value="UniProtKB-KW"/>
</dbReference>
<dbReference type="PANTHER" id="PTHR40048:SF1">
    <property type="entry name" value="RHAMNOSYL O-METHYLTRANSFERASE"/>
    <property type="match status" value="1"/>
</dbReference>
<proteinExistence type="predicted"/>
<dbReference type="Proteomes" id="UP000582837">
    <property type="component" value="Unassembled WGS sequence"/>
</dbReference>
<dbReference type="PANTHER" id="PTHR40048">
    <property type="entry name" value="RHAMNOSYL O-METHYLTRANSFERASE"/>
    <property type="match status" value="1"/>
</dbReference>
<evidence type="ECO:0000256" key="2">
    <source>
        <dbReference type="ARBA" id="ARBA00022679"/>
    </source>
</evidence>
<name>A0A841GNV1_9BACT</name>
<dbReference type="GO" id="GO:0032259">
    <property type="term" value="P:methylation"/>
    <property type="evidence" value="ECO:0007669"/>
    <property type="project" value="UniProtKB-KW"/>
</dbReference>
<protein>
    <submittedName>
        <fullName evidence="3">Putative O-methyltransferase YrrM</fullName>
    </submittedName>
</protein>
<dbReference type="Pfam" id="PF13578">
    <property type="entry name" value="Methyltransf_24"/>
    <property type="match status" value="1"/>
</dbReference>